<dbReference type="SUPFAM" id="SSF53613">
    <property type="entry name" value="Ribokinase-like"/>
    <property type="match status" value="1"/>
</dbReference>
<dbReference type="Gene3D" id="3.40.1190.20">
    <property type="match status" value="1"/>
</dbReference>
<dbReference type="AlphaFoldDB" id="A0A150WT26"/>
<evidence type="ECO:0000313" key="5">
    <source>
        <dbReference type="Proteomes" id="UP000075320"/>
    </source>
</evidence>
<organism evidence="4 5">
    <name type="scientific">Bdellovibrio bacteriovorus</name>
    <dbReference type="NCBI Taxonomy" id="959"/>
    <lineage>
        <taxon>Bacteria</taxon>
        <taxon>Pseudomonadati</taxon>
        <taxon>Bdellovibrionota</taxon>
        <taxon>Bdellovibrionia</taxon>
        <taxon>Bdellovibrionales</taxon>
        <taxon>Pseudobdellovibrionaceae</taxon>
        <taxon>Bdellovibrio</taxon>
    </lineage>
</organism>
<accession>A0A150WT26</accession>
<keyword evidence="2" id="KW-0418">Kinase</keyword>
<protein>
    <submittedName>
        <fullName evidence="4">ADP-heptose synthase</fullName>
    </submittedName>
</protein>
<dbReference type="PANTHER" id="PTHR46969:SF1">
    <property type="entry name" value="BIFUNCTIONAL PROTEIN HLDE"/>
    <property type="match status" value="1"/>
</dbReference>
<dbReference type="InterPro" id="IPR011913">
    <property type="entry name" value="RfaE_dom_I"/>
</dbReference>
<keyword evidence="1" id="KW-0808">Transferase</keyword>
<comment type="caution">
    <text evidence="4">The sequence shown here is derived from an EMBL/GenBank/DDBJ whole genome shotgun (WGS) entry which is preliminary data.</text>
</comment>
<dbReference type="GO" id="GO:0005829">
    <property type="term" value="C:cytosol"/>
    <property type="evidence" value="ECO:0007669"/>
    <property type="project" value="TreeGrafter"/>
</dbReference>
<dbReference type="NCBIfam" id="TIGR02198">
    <property type="entry name" value="rfaE_dom_I"/>
    <property type="match status" value="1"/>
</dbReference>
<evidence type="ECO:0000259" key="3">
    <source>
        <dbReference type="Pfam" id="PF00294"/>
    </source>
</evidence>
<dbReference type="Proteomes" id="UP000075320">
    <property type="component" value="Unassembled WGS sequence"/>
</dbReference>
<dbReference type="RefSeq" id="WP_061835141.1">
    <property type="nucleotide sequence ID" value="NZ_LUKE01000001.1"/>
</dbReference>
<keyword evidence="5" id="KW-1185">Reference proteome</keyword>
<dbReference type="CDD" id="cd01172">
    <property type="entry name" value="RfaE_like"/>
    <property type="match status" value="1"/>
</dbReference>
<dbReference type="EMBL" id="LUKE01000001">
    <property type="protein sequence ID" value="KYG67548.1"/>
    <property type="molecule type" value="Genomic_DNA"/>
</dbReference>
<evidence type="ECO:0000313" key="4">
    <source>
        <dbReference type="EMBL" id="KYG67548.1"/>
    </source>
</evidence>
<dbReference type="GO" id="GO:0016773">
    <property type="term" value="F:phosphotransferase activity, alcohol group as acceptor"/>
    <property type="evidence" value="ECO:0007669"/>
    <property type="project" value="InterPro"/>
</dbReference>
<dbReference type="OrthoDB" id="5290528at2"/>
<dbReference type="GO" id="GO:0033785">
    <property type="term" value="F:heptose 7-phosphate kinase activity"/>
    <property type="evidence" value="ECO:0007669"/>
    <property type="project" value="TreeGrafter"/>
</dbReference>
<dbReference type="InterPro" id="IPR029056">
    <property type="entry name" value="Ribokinase-like"/>
</dbReference>
<dbReference type="PANTHER" id="PTHR46969">
    <property type="entry name" value="BIFUNCTIONAL PROTEIN HLDE"/>
    <property type="match status" value="1"/>
</dbReference>
<dbReference type="InterPro" id="IPR002173">
    <property type="entry name" value="Carboh/pur_kinase_PfkB_CS"/>
</dbReference>
<name>A0A150WT26_BDEBC</name>
<dbReference type="GO" id="GO:0033786">
    <property type="term" value="F:heptose-1-phosphate adenylyltransferase activity"/>
    <property type="evidence" value="ECO:0007669"/>
    <property type="project" value="TreeGrafter"/>
</dbReference>
<evidence type="ECO:0000256" key="1">
    <source>
        <dbReference type="ARBA" id="ARBA00022679"/>
    </source>
</evidence>
<evidence type="ECO:0000256" key="2">
    <source>
        <dbReference type="ARBA" id="ARBA00022777"/>
    </source>
</evidence>
<proteinExistence type="predicted"/>
<dbReference type="Pfam" id="PF00294">
    <property type="entry name" value="PfkB"/>
    <property type="match status" value="1"/>
</dbReference>
<sequence>MTTPVKANVGPQEKQLLINQIPALKGKKILIVGDVGLDEYLMGEVRRISPEAPVPVLEVDSEDMRLGLSANVAQNVVSLGGEAMLVSVVGDDTGASLLKDLCEKNGVSWEYMIVDKSRPTTRKTRVMAKHHHIVRVDHEMRKYLSSEAEARLIAAVEKNVSKADCVIMEDYAKGVISGPGVAKIAEICHKNGKKLLVDPHRNNHAAFYSGVDLIKPNYDEAVIMAGLDFNELRENPNQVVQVGRALQKITGAKELVVTRGKDGMTIFSGDQVTEVPTYARKVFDVTGAGDTVIAALALGLVSGLSLVHSCMLANYAAGVVVGKVGCVPCEIPELIEYIKTAH</sequence>
<gene>
    <name evidence="4" type="ORF">AZI86_09890</name>
</gene>
<feature type="domain" description="Carbohydrate kinase PfkB" evidence="3">
    <location>
        <begin position="67"/>
        <end position="329"/>
    </location>
</feature>
<reference evidence="4 5" key="1">
    <citation type="submission" date="2016-03" db="EMBL/GenBank/DDBJ databases">
        <authorList>
            <person name="Ploux O."/>
        </authorList>
    </citation>
    <scope>NUCLEOTIDE SEQUENCE [LARGE SCALE GENOMIC DNA]</scope>
    <source>
        <strain evidence="4 5">R0</strain>
    </source>
</reference>
<dbReference type="PROSITE" id="PS00584">
    <property type="entry name" value="PFKB_KINASES_2"/>
    <property type="match status" value="1"/>
</dbReference>
<dbReference type="InterPro" id="IPR011611">
    <property type="entry name" value="PfkB_dom"/>
</dbReference>